<feature type="region of interest" description="Disordered" evidence="1">
    <location>
        <begin position="1"/>
        <end position="28"/>
    </location>
</feature>
<keyword evidence="4" id="KW-1185">Reference proteome</keyword>
<name>K2LQM5_9HYPH</name>
<keyword evidence="2" id="KW-0472">Membrane</keyword>
<dbReference type="RefSeq" id="WP_008594782.1">
    <property type="nucleotide sequence ID" value="NZ_AMRM01000004.1"/>
</dbReference>
<sequence length="237" mass="25251">MSHPVTGDAQGRGDDARSQAIRGSERDDAAFARAARHSDRVRLLKFLLPALAAVISIAFVGYSFFASAPRGAVDLASASIEGGSLVMSSPELNGFTNDDLPYKMTAERARQKIGGQDIIELEGIRAHVPVDKETFATIEAADGVYNRGENRLDIDSPISLKTTSGITAILQSAQIDIEGSSLESSKPVEIELDGTRIAADSFAASEGGKVFVFDKRVRVTIDPSQVRQTARSANQGN</sequence>
<proteinExistence type="predicted"/>
<keyword evidence="2" id="KW-0812">Transmembrane</keyword>
<gene>
    <name evidence="3" type="ORF">NA2_04721</name>
</gene>
<organism evidence="3 4">
    <name type="scientific">Nitratireductor pacificus pht-3B</name>
    <dbReference type="NCBI Taxonomy" id="391937"/>
    <lineage>
        <taxon>Bacteria</taxon>
        <taxon>Pseudomonadati</taxon>
        <taxon>Pseudomonadota</taxon>
        <taxon>Alphaproteobacteria</taxon>
        <taxon>Hyphomicrobiales</taxon>
        <taxon>Phyllobacteriaceae</taxon>
        <taxon>Nitratireductor</taxon>
    </lineage>
</organism>
<dbReference type="STRING" id="391937.NA2_04721"/>
<feature type="transmembrane region" description="Helical" evidence="2">
    <location>
        <begin position="46"/>
        <end position="65"/>
    </location>
</feature>
<dbReference type="eggNOG" id="COG5375">
    <property type="taxonomic scope" value="Bacteria"/>
</dbReference>
<evidence type="ECO:0008006" key="5">
    <source>
        <dbReference type="Google" id="ProtNLM"/>
    </source>
</evidence>
<reference evidence="3 4" key="1">
    <citation type="journal article" date="2012" name="J. Bacteriol.">
        <title>Genome Sequence of Nitratireductor pacificus Type Strain pht-3B.</title>
        <authorList>
            <person name="Lai Q."/>
            <person name="Li G."/>
            <person name="Shao Z."/>
        </authorList>
    </citation>
    <scope>NUCLEOTIDE SEQUENCE [LARGE SCALE GENOMIC DNA]</scope>
    <source>
        <strain evidence="4">pht-3B</strain>
    </source>
</reference>
<evidence type="ECO:0000256" key="1">
    <source>
        <dbReference type="SAM" id="MobiDB-lite"/>
    </source>
</evidence>
<accession>K2LQM5</accession>
<comment type="caution">
    <text evidence="3">The sequence shown here is derived from an EMBL/GenBank/DDBJ whole genome shotgun (WGS) entry which is preliminary data.</text>
</comment>
<dbReference type="OrthoDB" id="7873824at2"/>
<evidence type="ECO:0000313" key="3">
    <source>
        <dbReference type="EMBL" id="EKF20064.1"/>
    </source>
</evidence>
<protein>
    <recommendedName>
        <fullName evidence="5">Lipopolysaccharide-assembly, LptC-related protein</fullName>
    </recommendedName>
</protein>
<dbReference type="EMBL" id="AMRM01000004">
    <property type="protein sequence ID" value="EKF20064.1"/>
    <property type="molecule type" value="Genomic_DNA"/>
</dbReference>
<keyword evidence="2" id="KW-1133">Transmembrane helix</keyword>
<feature type="compositionally biased region" description="Basic and acidic residues" evidence="1">
    <location>
        <begin position="11"/>
        <end position="28"/>
    </location>
</feature>
<dbReference type="PATRIC" id="fig|391937.3.peg.974"/>
<evidence type="ECO:0000256" key="2">
    <source>
        <dbReference type="SAM" id="Phobius"/>
    </source>
</evidence>
<dbReference type="AlphaFoldDB" id="K2LQM5"/>
<dbReference type="Proteomes" id="UP000006786">
    <property type="component" value="Unassembled WGS sequence"/>
</dbReference>
<evidence type="ECO:0000313" key="4">
    <source>
        <dbReference type="Proteomes" id="UP000006786"/>
    </source>
</evidence>
<dbReference type="InterPro" id="IPR010664">
    <property type="entry name" value="LipoPS_assembly_LptC-rel"/>
</dbReference>
<dbReference type="Pfam" id="PF06835">
    <property type="entry name" value="LptC"/>
    <property type="match status" value="1"/>
</dbReference>